<evidence type="ECO:0000313" key="3">
    <source>
        <dbReference type="Proteomes" id="UP000597762"/>
    </source>
</evidence>
<keyword evidence="3" id="KW-1185">Reference proteome</keyword>
<organism evidence="2 3">
    <name type="scientific">Acanthosepion pharaonis</name>
    <name type="common">Pharaoh cuttlefish</name>
    <name type="synonym">Sepia pharaonis</name>
    <dbReference type="NCBI Taxonomy" id="158019"/>
    <lineage>
        <taxon>Eukaryota</taxon>
        <taxon>Metazoa</taxon>
        <taxon>Spiralia</taxon>
        <taxon>Lophotrochozoa</taxon>
        <taxon>Mollusca</taxon>
        <taxon>Cephalopoda</taxon>
        <taxon>Coleoidea</taxon>
        <taxon>Decapodiformes</taxon>
        <taxon>Sepiida</taxon>
        <taxon>Sepiina</taxon>
        <taxon>Sepiidae</taxon>
        <taxon>Acanthosepion</taxon>
    </lineage>
</organism>
<gene>
    <name evidence="2" type="ORF">SPHA_31599</name>
</gene>
<dbReference type="EMBL" id="CAHIKZ030001302">
    <property type="protein sequence ID" value="CAE1259252.1"/>
    <property type="molecule type" value="Genomic_DNA"/>
</dbReference>
<dbReference type="AlphaFoldDB" id="A0A812CCC1"/>
<keyword evidence="1" id="KW-0472">Membrane</keyword>
<evidence type="ECO:0000313" key="2">
    <source>
        <dbReference type="EMBL" id="CAE1259252.1"/>
    </source>
</evidence>
<evidence type="ECO:0000256" key="1">
    <source>
        <dbReference type="SAM" id="Phobius"/>
    </source>
</evidence>
<comment type="caution">
    <text evidence="2">The sequence shown here is derived from an EMBL/GenBank/DDBJ whole genome shotgun (WGS) entry which is preliminary data.</text>
</comment>
<sequence>MTRSEGVADRDIVSETLKLATEGNLVFVVAEITGILVPFLFYFSLDRTDLYMRSDRKKSQEKLKKLHNIRELTEKTNSYVCKICQLSIRGMAVTVFVRVECEIITLIHKSKEIHTSCATLADATASPVQVTSVGSQILVNMYGGKPGDTPDFLRYIKYTE</sequence>
<reference evidence="2" key="1">
    <citation type="submission" date="2021-01" db="EMBL/GenBank/DDBJ databases">
        <authorList>
            <person name="Li R."/>
            <person name="Bekaert M."/>
        </authorList>
    </citation>
    <scope>NUCLEOTIDE SEQUENCE</scope>
    <source>
        <strain evidence="2">Farmed</strain>
    </source>
</reference>
<name>A0A812CCC1_ACAPH</name>
<protein>
    <submittedName>
        <fullName evidence="2">Uncharacterized protein</fullName>
    </submittedName>
</protein>
<keyword evidence="1" id="KW-1133">Transmembrane helix</keyword>
<proteinExistence type="predicted"/>
<feature type="transmembrane region" description="Helical" evidence="1">
    <location>
        <begin position="25"/>
        <end position="45"/>
    </location>
</feature>
<keyword evidence="1" id="KW-0812">Transmembrane</keyword>
<accession>A0A812CCC1</accession>
<dbReference type="Proteomes" id="UP000597762">
    <property type="component" value="Unassembled WGS sequence"/>
</dbReference>